<evidence type="ECO:0000313" key="2">
    <source>
        <dbReference type="EMBL" id="RMX47096.1"/>
    </source>
</evidence>
<keyword evidence="3" id="KW-1185">Reference proteome</keyword>
<dbReference type="InterPro" id="IPR011990">
    <property type="entry name" value="TPR-like_helical_dom_sf"/>
</dbReference>
<sequence length="872" mass="101289">MRREEKHRKLTLTLLFEYFRCSERLLQQYDSPEDWADLYYTYGCLWLDYMSLIPDDTRNARARNAMRNNARCSFEKALFFSQKDHRLRVRIKRERYAIPRSNTEQVSHSFCCNDDGVQCDSSPKDGNCSERQRGKTESLVRAFDDLQGCEVLTPVPDIEPQLPVIERTGYLNGKQCEQIMERLEDLQDNGQFEEHECLVTSYMEYFMRKGNTDMQMAMMIERGAAFSYQKKSLKESKQLFSSAIDFGSTYQLRNPNILLARAYYRFVQACRYQNSKKLPRLRQFLERGEFLLQNHESPEDLAEIYYNYGSIYLMHMSTLCHGIPHRENIKSPFGNESETSSNDGSGETSASETEQKCSTSFQGTHPSWVSQGQHSPYEGVAEAQGDTLGNVLLLAITDCEMAIVSQSTEKRKQSYCEHCSKTGKTDVNTCEDEEEQNAVCSNHVPSSIVEMEDIISAKQNEEHSKMQLNEEKQLDDPENQYLSIKPSSIAPSLPMIKKRGYLNGPRCERIMERLEILQDKGRFQEHKCLVKCLLKHRMERKSSNVTRDTQCEQLLKKLEFQQNDRKLEDRDVLFHLYSRLCGGEEYADLELSLVIEQGVSFMYQKKFKKSKLFLTSVSAFGEYCKLKNSNILIARTYFLLIELNMHMYKKIKKIQTLFEYLERSKDYLKHHDSPEDMAELYYNRGLLWMIFTCTIPVDEGHAQVRKHARENAIRDFELAIAYSQEDTRSRVREKKLTFCHLGIAAVRLDCTSTNARNEINNIHVTTEDIKDAQNHLDYILHEVGDSLAIGPRMHLYKNRSDQYYREGFYQLAKETAENALQIASNYGFKTEEDTLKERIYFLTNLLVNENSSSVTDEAQIFSSDNDASSEAS</sequence>
<gene>
    <name evidence="2" type="ORF">pdam_00021010</name>
</gene>
<organism evidence="2 3">
    <name type="scientific">Pocillopora damicornis</name>
    <name type="common">Cauliflower coral</name>
    <name type="synonym">Millepora damicornis</name>
    <dbReference type="NCBI Taxonomy" id="46731"/>
    <lineage>
        <taxon>Eukaryota</taxon>
        <taxon>Metazoa</taxon>
        <taxon>Cnidaria</taxon>
        <taxon>Anthozoa</taxon>
        <taxon>Hexacorallia</taxon>
        <taxon>Scleractinia</taxon>
        <taxon>Astrocoeniina</taxon>
        <taxon>Pocilloporidae</taxon>
        <taxon>Pocillopora</taxon>
    </lineage>
</organism>
<proteinExistence type="predicted"/>
<feature type="region of interest" description="Disordered" evidence="1">
    <location>
        <begin position="330"/>
        <end position="375"/>
    </location>
</feature>
<comment type="caution">
    <text evidence="2">The sequence shown here is derived from an EMBL/GenBank/DDBJ whole genome shotgun (WGS) entry which is preliminary data.</text>
</comment>
<evidence type="ECO:0000256" key="1">
    <source>
        <dbReference type="SAM" id="MobiDB-lite"/>
    </source>
</evidence>
<dbReference type="AlphaFoldDB" id="A0A3M6U0E7"/>
<dbReference type="Gene3D" id="1.25.40.10">
    <property type="entry name" value="Tetratricopeptide repeat domain"/>
    <property type="match status" value="1"/>
</dbReference>
<dbReference type="EMBL" id="RCHS01002491">
    <property type="protein sequence ID" value="RMX47096.1"/>
    <property type="molecule type" value="Genomic_DNA"/>
</dbReference>
<reference evidence="2 3" key="1">
    <citation type="journal article" date="2018" name="Sci. Rep.">
        <title>Comparative analysis of the Pocillopora damicornis genome highlights role of immune system in coral evolution.</title>
        <authorList>
            <person name="Cunning R."/>
            <person name="Bay R.A."/>
            <person name="Gillette P."/>
            <person name="Baker A.C."/>
            <person name="Traylor-Knowles N."/>
        </authorList>
    </citation>
    <scope>NUCLEOTIDE SEQUENCE [LARGE SCALE GENOMIC DNA]</scope>
    <source>
        <strain evidence="2">RSMAS</strain>
        <tissue evidence="2">Whole animal</tissue>
    </source>
</reference>
<accession>A0A3M6U0E7</accession>
<name>A0A3M6U0E7_POCDA</name>
<dbReference type="OrthoDB" id="5975409at2759"/>
<dbReference type="Proteomes" id="UP000275408">
    <property type="component" value="Unassembled WGS sequence"/>
</dbReference>
<feature type="compositionally biased region" description="Polar residues" evidence="1">
    <location>
        <begin position="334"/>
        <end position="374"/>
    </location>
</feature>
<protein>
    <submittedName>
        <fullName evidence="2">Uncharacterized protein</fullName>
    </submittedName>
</protein>
<evidence type="ECO:0000313" key="3">
    <source>
        <dbReference type="Proteomes" id="UP000275408"/>
    </source>
</evidence>